<dbReference type="InterPro" id="IPR038734">
    <property type="entry name" value="YhaN_AAA"/>
</dbReference>
<protein>
    <submittedName>
        <fullName evidence="4">Chromosome partition protein smc</fullName>
    </submittedName>
</protein>
<proteinExistence type="predicted"/>
<dbReference type="STRING" id="1192034.CAP_2829"/>
<dbReference type="PANTHER" id="PTHR41259">
    <property type="entry name" value="DOUBLE-STRAND BREAK REPAIR RAD50 ATPASE, PUTATIVE-RELATED"/>
    <property type="match status" value="1"/>
</dbReference>
<evidence type="ECO:0000313" key="5">
    <source>
        <dbReference type="Proteomes" id="UP000019678"/>
    </source>
</evidence>
<dbReference type="EMBL" id="ASRX01000020">
    <property type="protein sequence ID" value="EYF05828.1"/>
    <property type="molecule type" value="Genomic_DNA"/>
</dbReference>
<feature type="region of interest" description="Disordered" evidence="2">
    <location>
        <begin position="592"/>
        <end position="615"/>
    </location>
</feature>
<reference evidence="4 5" key="1">
    <citation type="submission" date="2013-05" db="EMBL/GenBank/DDBJ databases">
        <title>Genome assembly of Chondromyces apiculatus DSM 436.</title>
        <authorList>
            <person name="Sharma G."/>
            <person name="Khatri I."/>
            <person name="Kaur C."/>
            <person name="Mayilraj S."/>
            <person name="Subramanian S."/>
        </authorList>
    </citation>
    <scope>NUCLEOTIDE SEQUENCE [LARGE SCALE GENOMIC DNA]</scope>
    <source>
        <strain evidence="4 5">DSM 436</strain>
    </source>
</reference>
<feature type="coiled-coil region" evidence="1">
    <location>
        <begin position="817"/>
        <end position="858"/>
    </location>
</feature>
<evidence type="ECO:0000256" key="2">
    <source>
        <dbReference type="SAM" id="MobiDB-lite"/>
    </source>
</evidence>
<feature type="compositionally biased region" description="Low complexity" evidence="2">
    <location>
        <begin position="774"/>
        <end position="786"/>
    </location>
</feature>
<dbReference type="SUPFAM" id="SSF52540">
    <property type="entry name" value="P-loop containing nucleoside triphosphate hydrolases"/>
    <property type="match status" value="1"/>
</dbReference>
<comment type="caution">
    <text evidence="4">The sequence shown here is derived from an EMBL/GenBank/DDBJ whole genome shotgun (WGS) entry which is preliminary data.</text>
</comment>
<keyword evidence="1" id="KW-0175">Coiled coil</keyword>
<dbReference type="PANTHER" id="PTHR41259:SF1">
    <property type="entry name" value="DOUBLE-STRAND BREAK REPAIR RAD50 ATPASE, PUTATIVE-RELATED"/>
    <property type="match status" value="1"/>
</dbReference>
<sequence length="1296" mass="140811">MRILELHLLAFGPFSDLRLDFSAPAPALHVIYGPNEAGKSTALRAISGFLYGIPHITPDDHRHRAPDLRVGGRLENAAGQSLAVVRRKGRVKTLFDENEQASDDSLLRPFLGGVSEDLFRTMFGLNHETLRQGAEALLAGGGDVGESLFGAGLGGAGLHQVLTELRAEAEKLFTPQARIKPVNEAIRAVLDAQKRARDAAILPTTWEAHERDLAEVEAERGQVDAEAREVRAREKKLRRAQRVLPLLEARRTLTAAREALGDVTLLPEQATREREEATTRAADAEATAARLRREMAALHARREALSVPLSLVELSGEAVDDLQNRLGSHRKATVDLPRVRGELRALEDEVRAALRRLGREPSLEQVDAPRLDVATEARIKKLARLQGEVETAPRAAARLLADRQERREAHLHRLGELPEAVDVAPLRRVLGKVQRQGDLEHRLREAEESARQLGSQAAALRNRLGILPAHDGVAGTPHTPHAPATIAALPVPTPEAVARFEAERAGLAQKRDLLAKRAEEQRTRIGEIAREIEALQRAGEVPTEGYLVEIRGRRDLAFQGLMRALGTPRKAGRGNAASSSAALFDAAVRSPTGRVKDPAGASVGAAAGSGTGATGAALATGSAATERGFSLSPTEEVSRAQPEAYAELVKQADTVADRLRREADRVACLARLLADRKAAEGAQEQLDAEQKALAAREQELEAAWDALWAPSGIAPRSPAEMRGWLSRHAALCTGVDRLREAEDRVDAMTQQLAALGEELRTALEAAHARETRATSRGARAASSASTPGVTNTTPPADPGAADVAGLLEAATRRLRACDDADRERQDIARQLTALDREIASLDKERAEHEAALTDFRATWAASVARLGLGPHASPEEAIAILDELAELHRKMDEAAHARRRVIGMERDAQQLAGVVTDLVAAHAPDLADLAVDVAADTLLKRYHKGRADQREGAELGRQIDDRQRALAEEETRRAAAEARLARLRAAAHAADLDALVEAEARAREARDLDRRIRDTEEKLLDAGEGSSTAALTEETAGLERDTLAVELERAEERVRALEERRQKLDRQLGTLEAKREQLRNPVEDAAEAAAESSACVARLRTQVDRYVRARLAALILEREIERYREQNQGPILGRASALFRKLTREAYTGLKVSFDDQDKAVLRCVRTTLPRSEGPLPAPGTSPAAAAQMGLPGETGVTALAKEIPVEGLSDGTRDQLYLALRLASLEHHARRAEPMPLVLDDILIHFDDDRARAALEALAEMAASSQILFFTHHARLLELSREAVPAGVLHEHRLR</sequence>
<name>A0A017T979_9BACT</name>
<feature type="coiled-coil region" evidence="1">
    <location>
        <begin position="959"/>
        <end position="1074"/>
    </location>
</feature>
<feature type="coiled-coil region" evidence="1">
    <location>
        <begin position="274"/>
        <end position="301"/>
    </location>
</feature>
<evidence type="ECO:0000256" key="1">
    <source>
        <dbReference type="SAM" id="Coils"/>
    </source>
</evidence>
<dbReference type="Gene3D" id="3.40.50.300">
    <property type="entry name" value="P-loop containing nucleotide triphosphate hydrolases"/>
    <property type="match status" value="2"/>
</dbReference>
<organism evidence="4 5">
    <name type="scientific">Chondromyces apiculatus DSM 436</name>
    <dbReference type="NCBI Taxonomy" id="1192034"/>
    <lineage>
        <taxon>Bacteria</taxon>
        <taxon>Pseudomonadati</taxon>
        <taxon>Myxococcota</taxon>
        <taxon>Polyangia</taxon>
        <taxon>Polyangiales</taxon>
        <taxon>Polyangiaceae</taxon>
        <taxon>Chondromyces</taxon>
    </lineage>
</organism>
<dbReference type="OrthoDB" id="9764467at2"/>
<dbReference type="eggNOG" id="COG0419">
    <property type="taxonomic scope" value="Bacteria"/>
</dbReference>
<gene>
    <name evidence="4" type="ORF">CAP_2829</name>
</gene>
<feature type="domain" description="YhaN AAA" evidence="3">
    <location>
        <begin position="1"/>
        <end position="206"/>
    </location>
</feature>
<dbReference type="RefSeq" id="WP_044241111.1">
    <property type="nucleotide sequence ID" value="NZ_ASRX01000020.1"/>
</dbReference>
<dbReference type="Pfam" id="PF13514">
    <property type="entry name" value="AAA_27"/>
    <property type="match status" value="1"/>
</dbReference>
<feature type="coiled-coil region" evidence="1">
    <location>
        <begin position="669"/>
        <end position="703"/>
    </location>
</feature>
<evidence type="ECO:0000313" key="4">
    <source>
        <dbReference type="EMBL" id="EYF05828.1"/>
    </source>
</evidence>
<feature type="region of interest" description="Disordered" evidence="2">
    <location>
        <begin position="767"/>
        <end position="799"/>
    </location>
</feature>
<accession>A0A017T979</accession>
<dbReference type="Proteomes" id="UP000019678">
    <property type="component" value="Unassembled WGS sequence"/>
</dbReference>
<keyword evidence="5" id="KW-1185">Reference proteome</keyword>
<dbReference type="InterPro" id="IPR027417">
    <property type="entry name" value="P-loop_NTPase"/>
</dbReference>
<dbReference type="eggNOG" id="COG4717">
    <property type="taxonomic scope" value="Bacteria"/>
</dbReference>
<feature type="coiled-coil region" evidence="1">
    <location>
        <begin position="738"/>
        <end position="765"/>
    </location>
</feature>
<evidence type="ECO:0000259" key="3">
    <source>
        <dbReference type="Pfam" id="PF13514"/>
    </source>
</evidence>